<gene>
    <name evidence="1" type="ORF">V8G56_04080</name>
</gene>
<sequence>MIMKLKKICKNPECNQEIKQYKSAKRLYCDDACKSRANYLKRLTEEYHLNAMDKAMRRNYQKSRELRDLDLGPISYQTLKSHGFDFDAIHKTEFFYDDNGNPVQLYHVYDIYFQLENNHLIFK</sequence>
<dbReference type="RefSeq" id="WP_395437186.1">
    <property type="nucleotide sequence ID" value="NZ_JBAWKC010000001.1"/>
</dbReference>
<keyword evidence="2" id="KW-1185">Reference proteome</keyword>
<evidence type="ECO:0000313" key="1">
    <source>
        <dbReference type="EMBL" id="MFH6767906.1"/>
    </source>
</evidence>
<organism evidence="1 2">
    <name type="scientific">Gaetbulibacter aquiaggeris</name>
    <dbReference type="NCBI Taxonomy" id="1735373"/>
    <lineage>
        <taxon>Bacteria</taxon>
        <taxon>Pseudomonadati</taxon>
        <taxon>Bacteroidota</taxon>
        <taxon>Flavobacteriia</taxon>
        <taxon>Flavobacteriales</taxon>
        <taxon>Flavobacteriaceae</taxon>
        <taxon>Gaetbulibacter</taxon>
    </lineage>
</organism>
<evidence type="ECO:0008006" key="3">
    <source>
        <dbReference type="Google" id="ProtNLM"/>
    </source>
</evidence>
<accession>A0ABW7MM61</accession>
<dbReference type="EMBL" id="JBAWKC010000001">
    <property type="protein sequence ID" value="MFH6767906.1"/>
    <property type="molecule type" value="Genomic_DNA"/>
</dbReference>
<comment type="caution">
    <text evidence="1">The sequence shown here is derived from an EMBL/GenBank/DDBJ whole genome shotgun (WGS) entry which is preliminary data.</text>
</comment>
<protein>
    <recommendedName>
        <fullName evidence="3">Phage protein</fullName>
    </recommendedName>
</protein>
<proteinExistence type="predicted"/>
<name>A0ABW7MM61_9FLAO</name>
<evidence type="ECO:0000313" key="2">
    <source>
        <dbReference type="Proteomes" id="UP001610104"/>
    </source>
</evidence>
<dbReference type="Proteomes" id="UP001610104">
    <property type="component" value="Unassembled WGS sequence"/>
</dbReference>
<reference evidence="1 2" key="1">
    <citation type="submission" date="2024-02" db="EMBL/GenBank/DDBJ databases">
        <title>A Gaetbulibacter species isolated from tidal flats and genomic insights of their niches.</title>
        <authorList>
            <person name="Ye Y."/>
        </authorList>
    </citation>
    <scope>NUCLEOTIDE SEQUENCE [LARGE SCALE GENOMIC DNA]</scope>
    <source>
        <strain evidence="1 2">KEM-8</strain>
    </source>
</reference>